<comment type="subunit">
    <text evidence="10">Homotetramer.</text>
</comment>
<dbReference type="InterPro" id="IPR022805">
    <property type="entry name" value="PEP_COase_bac/pln-type"/>
</dbReference>
<dbReference type="SUPFAM" id="SSF51621">
    <property type="entry name" value="Phosphoenolpyruvate/pyruvate domain"/>
    <property type="match status" value="1"/>
</dbReference>
<keyword evidence="8 10" id="KW-0120">Carbon dioxide fixation</keyword>
<evidence type="ECO:0000256" key="4">
    <source>
        <dbReference type="ARBA" id="ARBA00012305"/>
    </source>
</evidence>
<comment type="cofactor">
    <cofactor evidence="1 10">
        <name>Mg(2+)</name>
        <dbReference type="ChEBI" id="CHEBI:18420"/>
    </cofactor>
</comment>
<dbReference type="EC" id="4.1.1.31" evidence="4 10"/>
<dbReference type="Pfam" id="PF00311">
    <property type="entry name" value="PEPcase"/>
    <property type="match status" value="1"/>
</dbReference>
<gene>
    <name evidence="10 14" type="primary">ppc</name>
    <name evidence="14" type="ORF">HCK00_20210</name>
</gene>
<evidence type="ECO:0000256" key="9">
    <source>
        <dbReference type="ARBA" id="ARBA00048995"/>
    </source>
</evidence>
<keyword evidence="7 10" id="KW-0456">Lyase</keyword>
<evidence type="ECO:0000256" key="13">
    <source>
        <dbReference type="SAM" id="MobiDB-lite"/>
    </source>
</evidence>
<comment type="catalytic activity">
    <reaction evidence="9 10">
        <text>oxaloacetate + phosphate = phosphoenolpyruvate + hydrogencarbonate</text>
        <dbReference type="Rhea" id="RHEA:28370"/>
        <dbReference type="ChEBI" id="CHEBI:16452"/>
        <dbReference type="ChEBI" id="CHEBI:17544"/>
        <dbReference type="ChEBI" id="CHEBI:43474"/>
        <dbReference type="ChEBI" id="CHEBI:58702"/>
        <dbReference type="EC" id="4.1.1.31"/>
    </reaction>
</comment>
<evidence type="ECO:0000256" key="1">
    <source>
        <dbReference type="ARBA" id="ARBA00001946"/>
    </source>
</evidence>
<comment type="function">
    <text evidence="2 10">Forms oxaloacetate, a four-carbon dicarboxylic acid source for the tricarboxylic acid cycle.</text>
</comment>
<evidence type="ECO:0000256" key="8">
    <source>
        <dbReference type="ARBA" id="ARBA00023300"/>
    </source>
</evidence>
<dbReference type="PROSITE" id="PS00781">
    <property type="entry name" value="PEPCASE_1"/>
    <property type="match status" value="1"/>
</dbReference>
<feature type="region of interest" description="Disordered" evidence="13">
    <location>
        <begin position="1"/>
        <end position="55"/>
    </location>
</feature>
<reference evidence="14 15" key="1">
    <citation type="submission" date="2020-03" db="EMBL/GenBank/DDBJ databases">
        <title>WGS of actinomycetes isolated from Thailand.</title>
        <authorList>
            <person name="Thawai C."/>
        </authorList>
    </citation>
    <scope>NUCLEOTIDE SEQUENCE [LARGE SCALE GENOMIC DNA]</scope>
    <source>
        <strain evidence="14 15">PLAI 1-29</strain>
    </source>
</reference>
<dbReference type="PROSITE" id="PS00393">
    <property type="entry name" value="PEPCASE_2"/>
    <property type="match status" value="1"/>
</dbReference>
<accession>A0ABX1C085</accession>
<proteinExistence type="inferred from homology"/>
<feature type="compositionally biased region" description="Gly residues" evidence="13">
    <location>
        <begin position="1"/>
        <end position="12"/>
    </location>
</feature>
<dbReference type="InterPro" id="IPR021135">
    <property type="entry name" value="PEP_COase"/>
</dbReference>
<dbReference type="PRINTS" id="PR00150">
    <property type="entry name" value="PEPCARBXLASE"/>
</dbReference>
<dbReference type="NCBIfam" id="NF000584">
    <property type="entry name" value="PRK00009.1"/>
    <property type="match status" value="1"/>
</dbReference>
<evidence type="ECO:0000256" key="7">
    <source>
        <dbReference type="ARBA" id="ARBA00023239"/>
    </source>
</evidence>
<evidence type="ECO:0000256" key="11">
    <source>
        <dbReference type="PROSITE-ProRule" id="PRU10111"/>
    </source>
</evidence>
<dbReference type="HAMAP" id="MF_00595">
    <property type="entry name" value="PEPcase_type1"/>
    <property type="match status" value="1"/>
</dbReference>
<evidence type="ECO:0000256" key="12">
    <source>
        <dbReference type="PROSITE-ProRule" id="PRU10112"/>
    </source>
</evidence>
<evidence type="ECO:0000313" key="15">
    <source>
        <dbReference type="Proteomes" id="UP000695264"/>
    </source>
</evidence>
<dbReference type="InterPro" id="IPR018129">
    <property type="entry name" value="PEP_COase_Lys_AS"/>
</dbReference>
<dbReference type="PANTHER" id="PTHR30523:SF6">
    <property type="entry name" value="PHOSPHOENOLPYRUVATE CARBOXYLASE"/>
    <property type="match status" value="1"/>
</dbReference>
<sequence>MGWGQWSGGCRGSPGAYPGCAGQRGPHPARRARPLEEPAPVSSADPTPETDDNAPLRADIRRLGDLLGETLVRQEGPDLLDLVERVRRLTRTDGEAAARLLGETDLPTAAKLVRAFSTYFHLANITEQVHRGRQLRARRAAEGGLLARTADRLKDADPEHVRETVRHLNVRPVFTAHPTEAARRSVLGKLRRIATLLEDSPGAGSGDRRRHDLRLAENIDLVWQTDELRVVRPEPADEARNAIYYLDELHAGAVGDVLEDLSAELARVGVELPADTRPLTFGTWIGGDRDGNPNVTPEVTREVLILQHEHGISDALDLVDQLRGLLSNSVRYTGATQPLLDSLALDLERLPGISPRYKRLNAEEPYRLKATCIRQKLLNTRQRLASGTPHQEGRDYLGTAELLADLALVQESLRAHRGTLFADGHLDRTLRTLAAFGLQLATMDVREHADAHHHALGQLFDRLGEESWRYADMPRDYRTRLLAKELRSRRPLAPRPAPLDAAGARTLGVFETIGDALERFGPEVIESYIISMCQGADDVFAAAVLAREAGLLDLHAGWAKIGIVPLLETTDELRAADVILDDMLSDPSYRRLVALRGDVQEVMLGYSDSSKFGGITTSQWEIHRAQRRLRDVAHRHGVRLRLFHGRGGTVGRGGGPSHDAILAQPWGTLEGEIKVTEQGEVISDKYLVPTLARETLELTVAATLQASALHTAPRQSGEALARWDAAMDTVSDAAHGAYRRLVEDPDLPAYFFASTPVDQLAELHLGSRPSRRPDSGAGLDGLRAIPWVFGWTQSRQIVPGWFGVGSGLRAAREAGLDDVLGEMFEHWHFFRNFLSNVEMTLAKTDLRIARHYVETLVPEDLRHVFATIEAEHALTVEEVLRVTGGERLLDSNPVLQQTFGIRDAYLDPISYLQVALLDRQRKAAEAGERPDPLLSRALLLTVNGVAAGLRNTG</sequence>
<evidence type="ECO:0000313" key="14">
    <source>
        <dbReference type="EMBL" id="NJQ02798.1"/>
    </source>
</evidence>
<dbReference type="EMBL" id="JAATEN010000017">
    <property type="protein sequence ID" value="NJQ02798.1"/>
    <property type="molecule type" value="Genomic_DNA"/>
</dbReference>
<keyword evidence="6 10" id="KW-0460">Magnesium</keyword>
<feature type="active site" evidence="10 11">
    <location>
        <position position="177"/>
    </location>
</feature>
<name>A0ABX1C085_9ACTN</name>
<feature type="active site" evidence="10 12">
    <location>
        <position position="611"/>
    </location>
</feature>
<evidence type="ECO:0000256" key="10">
    <source>
        <dbReference type="HAMAP-Rule" id="MF_00595"/>
    </source>
</evidence>
<dbReference type="Proteomes" id="UP000695264">
    <property type="component" value="Unassembled WGS sequence"/>
</dbReference>
<evidence type="ECO:0000256" key="6">
    <source>
        <dbReference type="ARBA" id="ARBA00022842"/>
    </source>
</evidence>
<evidence type="ECO:0000256" key="3">
    <source>
        <dbReference type="ARBA" id="ARBA00008346"/>
    </source>
</evidence>
<protein>
    <recommendedName>
        <fullName evidence="5 10">Phosphoenolpyruvate carboxylase</fullName>
        <shortName evidence="10">PEPC</shortName>
        <shortName evidence="10">PEPCase</shortName>
        <ecNumber evidence="4 10">4.1.1.31</ecNumber>
    </recommendedName>
</protein>
<dbReference type="InterPro" id="IPR015813">
    <property type="entry name" value="Pyrv/PenolPyrv_kinase-like_dom"/>
</dbReference>
<dbReference type="GO" id="GO:0008964">
    <property type="term" value="F:phosphoenolpyruvate carboxylase activity"/>
    <property type="evidence" value="ECO:0007669"/>
    <property type="project" value="UniProtKB-EC"/>
</dbReference>
<comment type="similarity">
    <text evidence="3 10">Belongs to the PEPCase type 1 family.</text>
</comment>
<evidence type="ECO:0000256" key="5">
    <source>
        <dbReference type="ARBA" id="ARBA00022419"/>
    </source>
</evidence>
<dbReference type="Gene3D" id="1.20.1440.90">
    <property type="entry name" value="Phosphoenolpyruvate/pyruvate domain"/>
    <property type="match status" value="1"/>
</dbReference>
<organism evidence="14 15">
    <name type="scientific">Streptomyces zingiberis</name>
    <dbReference type="NCBI Taxonomy" id="2053010"/>
    <lineage>
        <taxon>Bacteria</taxon>
        <taxon>Bacillati</taxon>
        <taxon>Actinomycetota</taxon>
        <taxon>Actinomycetes</taxon>
        <taxon>Kitasatosporales</taxon>
        <taxon>Streptomycetaceae</taxon>
        <taxon>Streptomyces</taxon>
    </lineage>
</organism>
<comment type="caution">
    <text evidence="14">The sequence shown here is derived from an EMBL/GenBank/DDBJ whole genome shotgun (WGS) entry which is preliminary data.</text>
</comment>
<keyword evidence="15" id="KW-1185">Reference proteome</keyword>
<dbReference type="PANTHER" id="PTHR30523">
    <property type="entry name" value="PHOSPHOENOLPYRUVATE CARBOXYLASE"/>
    <property type="match status" value="1"/>
</dbReference>
<dbReference type="InterPro" id="IPR033129">
    <property type="entry name" value="PEPCASE_His_AS"/>
</dbReference>
<evidence type="ECO:0000256" key="2">
    <source>
        <dbReference type="ARBA" id="ARBA00003670"/>
    </source>
</evidence>